<keyword evidence="1" id="KW-0472">Membrane</keyword>
<keyword evidence="1" id="KW-1133">Transmembrane helix</keyword>
<feature type="transmembrane region" description="Helical" evidence="1">
    <location>
        <begin position="40"/>
        <end position="61"/>
    </location>
</feature>
<evidence type="ECO:0000313" key="2">
    <source>
        <dbReference type="EMBL" id="CAB4602062.1"/>
    </source>
</evidence>
<reference evidence="2" key="1">
    <citation type="submission" date="2020-05" db="EMBL/GenBank/DDBJ databases">
        <authorList>
            <person name="Chiriac C."/>
            <person name="Salcher M."/>
            <person name="Ghai R."/>
            <person name="Kavagutti S V."/>
        </authorList>
    </citation>
    <scope>NUCLEOTIDE SEQUENCE</scope>
</reference>
<dbReference type="EMBL" id="CAEZUL010000084">
    <property type="protein sequence ID" value="CAB4602062.1"/>
    <property type="molecule type" value="Genomic_DNA"/>
</dbReference>
<evidence type="ECO:0000256" key="1">
    <source>
        <dbReference type="SAM" id="Phobius"/>
    </source>
</evidence>
<dbReference type="AlphaFoldDB" id="A0A6J6GL55"/>
<accession>A0A6J6GL55</accession>
<proteinExistence type="predicted"/>
<gene>
    <name evidence="2" type="ORF">UFOPK1808_00840</name>
</gene>
<protein>
    <submittedName>
        <fullName evidence="2">Unannotated protein</fullName>
    </submittedName>
</protein>
<feature type="transmembrane region" description="Helical" evidence="1">
    <location>
        <begin position="73"/>
        <end position="96"/>
    </location>
</feature>
<organism evidence="2">
    <name type="scientific">freshwater metagenome</name>
    <dbReference type="NCBI Taxonomy" id="449393"/>
    <lineage>
        <taxon>unclassified sequences</taxon>
        <taxon>metagenomes</taxon>
        <taxon>ecological metagenomes</taxon>
    </lineage>
</organism>
<keyword evidence="1" id="KW-0812">Transmembrane</keyword>
<sequence>MDRGEVTHADASGGCVRAYDGHVPDSSLSLSALPSVRARIMAYVAILLGGLAGGCLGYAVVDLQIDHPHGVAQGIGILVGSIAMAGGMSIVAVLVLRALGEWREVADS</sequence>
<name>A0A6J6GL55_9ZZZZ</name>